<gene>
    <name evidence="1" type="ORF">NPIL_685871</name>
</gene>
<organism evidence="1 2">
    <name type="scientific">Nephila pilipes</name>
    <name type="common">Giant wood spider</name>
    <name type="synonym">Nephila maculata</name>
    <dbReference type="NCBI Taxonomy" id="299642"/>
    <lineage>
        <taxon>Eukaryota</taxon>
        <taxon>Metazoa</taxon>
        <taxon>Ecdysozoa</taxon>
        <taxon>Arthropoda</taxon>
        <taxon>Chelicerata</taxon>
        <taxon>Arachnida</taxon>
        <taxon>Araneae</taxon>
        <taxon>Araneomorphae</taxon>
        <taxon>Entelegynae</taxon>
        <taxon>Araneoidea</taxon>
        <taxon>Nephilidae</taxon>
        <taxon>Nephila</taxon>
    </lineage>
</organism>
<sequence length="109" mass="12212">FLRHFPDRARCCLAGRASFDHRRGCTGCMRYYSGEDRAGGSRKEPLSGYANLAWDQKGICTPIIIKLESGVFVRFHTALRIRDVKKGEESPCARRGVHTAKASPMEVLI</sequence>
<protein>
    <submittedName>
        <fullName evidence="1">Uncharacterized protein</fullName>
    </submittedName>
</protein>
<dbReference type="AlphaFoldDB" id="A0A8X6QKA9"/>
<proteinExistence type="predicted"/>
<reference evidence="1" key="1">
    <citation type="submission" date="2020-08" db="EMBL/GenBank/DDBJ databases">
        <title>Multicomponent nature underlies the extraordinary mechanical properties of spider dragline silk.</title>
        <authorList>
            <person name="Kono N."/>
            <person name="Nakamura H."/>
            <person name="Mori M."/>
            <person name="Yoshida Y."/>
            <person name="Ohtoshi R."/>
            <person name="Malay A.D."/>
            <person name="Moran D.A.P."/>
            <person name="Tomita M."/>
            <person name="Numata K."/>
            <person name="Arakawa K."/>
        </authorList>
    </citation>
    <scope>NUCLEOTIDE SEQUENCE</scope>
</reference>
<dbReference type="Proteomes" id="UP000887013">
    <property type="component" value="Unassembled WGS sequence"/>
</dbReference>
<accession>A0A8X6QKA9</accession>
<evidence type="ECO:0000313" key="2">
    <source>
        <dbReference type="Proteomes" id="UP000887013"/>
    </source>
</evidence>
<keyword evidence="2" id="KW-1185">Reference proteome</keyword>
<feature type="non-terminal residue" evidence="1">
    <location>
        <position position="1"/>
    </location>
</feature>
<comment type="caution">
    <text evidence="1">The sequence shown here is derived from an EMBL/GenBank/DDBJ whole genome shotgun (WGS) entry which is preliminary data.</text>
</comment>
<name>A0A8X6QKA9_NEPPI</name>
<evidence type="ECO:0000313" key="1">
    <source>
        <dbReference type="EMBL" id="GFU31343.1"/>
    </source>
</evidence>
<dbReference type="EMBL" id="BMAW01033676">
    <property type="protein sequence ID" value="GFU31343.1"/>
    <property type="molecule type" value="Genomic_DNA"/>
</dbReference>